<evidence type="ECO:0000313" key="2">
    <source>
        <dbReference type="Proteomes" id="UP000789595"/>
    </source>
</evidence>
<proteinExistence type="predicted"/>
<feature type="non-terminal residue" evidence="1">
    <location>
        <position position="1"/>
    </location>
</feature>
<dbReference type="EMBL" id="CAKKNE010000002">
    <property type="protein sequence ID" value="CAH0367810.1"/>
    <property type="molecule type" value="Genomic_DNA"/>
</dbReference>
<comment type="caution">
    <text evidence="1">The sequence shown here is derived from an EMBL/GenBank/DDBJ whole genome shotgun (WGS) entry which is preliminary data.</text>
</comment>
<sequence>AFHEQTRIVGANAAPLQMQEEWGHAVAAEALPAEEGVVMAEVLGVEEGDNMREMIVGEIVDERPTQDLSPGPSPLGYIVNRWKTHDGEGRAGLMLGFNGHNAILEGRWGEPGGRDKVVWELFPADEWDPHTGKRVARGSWNPLRGNHGTSGTFAHQGGGKLYYIVNRWKAHNGEHRAGRMLGFTGENAVLEGTWGRPGGRDKVPWELFPADEWTPMGNRVERGSFNPLRGGHGRSCSPGAFSHRLGDLPVVIPPATECCTLM</sequence>
<gene>
    <name evidence="1" type="ORF">PECAL_2P08490</name>
</gene>
<dbReference type="Proteomes" id="UP000789595">
    <property type="component" value="Unassembled WGS sequence"/>
</dbReference>
<name>A0A8J2WVW1_9STRA</name>
<organism evidence="1 2">
    <name type="scientific">Pelagomonas calceolata</name>
    <dbReference type="NCBI Taxonomy" id="35677"/>
    <lineage>
        <taxon>Eukaryota</taxon>
        <taxon>Sar</taxon>
        <taxon>Stramenopiles</taxon>
        <taxon>Ochrophyta</taxon>
        <taxon>Pelagophyceae</taxon>
        <taxon>Pelagomonadales</taxon>
        <taxon>Pelagomonadaceae</taxon>
        <taxon>Pelagomonas</taxon>
    </lineage>
</organism>
<reference evidence="1" key="1">
    <citation type="submission" date="2021-11" db="EMBL/GenBank/DDBJ databases">
        <authorList>
            <consortium name="Genoscope - CEA"/>
            <person name="William W."/>
        </authorList>
    </citation>
    <scope>NUCLEOTIDE SEQUENCE</scope>
</reference>
<keyword evidence="2" id="KW-1185">Reference proteome</keyword>
<evidence type="ECO:0000313" key="1">
    <source>
        <dbReference type="EMBL" id="CAH0367810.1"/>
    </source>
</evidence>
<dbReference type="AlphaFoldDB" id="A0A8J2WVW1"/>
<protein>
    <submittedName>
        <fullName evidence="1">Uncharacterized protein</fullName>
    </submittedName>
</protein>
<accession>A0A8J2WVW1</accession>